<comment type="subcellular location">
    <subcellularLocation>
        <location evidence="1">Cell membrane</location>
        <topology evidence="1">Multi-pass membrane protein</topology>
    </subcellularLocation>
</comment>
<reference evidence="15 16" key="1">
    <citation type="submission" date="2024-04" db="EMBL/GenBank/DDBJ databases">
        <authorList>
            <consortium name="Genoscope - CEA"/>
            <person name="William W."/>
        </authorList>
    </citation>
    <scope>NUCLEOTIDE SEQUENCE [LARGE SCALE GENOMIC DNA]</scope>
</reference>
<evidence type="ECO:0000256" key="5">
    <source>
        <dbReference type="ARBA" id="ARBA00022692"/>
    </source>
</evidence>
<name>A0AAV2IPR6_LYMST</name>
<dbReference type="GO" id="GO:0015075">
    <property type="term" value="F:monoatomic ion transmembrane transporter activity"/>
    <property type="evidence" value="ECO:0007669"/>
    <property type="project" value="UniProtKB-ARBA"/>
</dbReference>
<feature type="transmembrane region" description="Helical" evidence="14">
    <location>
        <begin position="291"/>
        <end position="316"/>
    </location>
</feature>
<dbReference type="PROSITE" id="PS50283">
    <property type="entry name" value="NA_SOLUT_SYMP_3"/>
    <property type="match status" value="1"/>
</dbReference>
<evidence type="ECO:0000256" key="9">
    <source>
        <dbReference type="ARBA" id="ARBA00023136"/>
    </source>
</evidence>
<keyword evidence="9 14" id="KW-0472">Membrane</keyword>
<dbReference type="PANTHER" id="PTHR42985:SF45">
    <property type="entry name" value="SODIUM_IODIDE COTRANSPORTER-LIKE"/>
    <property type="match status" value="1"/>
</dbReference>
<evidence type="ECO:0000256" key="14">
    <source>
        <dbReference type="SAM" id="Phobius"/>
    </source>
</evidence>
<feature type="transmembrane region" description="Helical" evidence="14">
    <location>
        <begin position="96"/>
        <end position="118"/>
    </location>
</feature>
<feature type="transmembrane region" description="Helical" evidence="14">
    <location>
        <begin position="526"/>
        <end position="550"/>
    </location>
</feature>
<evidence type="ECO:0000256" key="11">
    <source>
        <dbReference type="ARBA" id="ARBA00023201"/>
    </source>
</evidence>
<evidence type="ECO:0000313" key="15">
    <source>
        <dbReference type="EMBL" id="CAL1548108.1"/>
    </source>
</evidence>
<comment type="catalytic activity">
    <reaction evidence="12">
        <text>iodide(out) + 2 Na(+)(out) = iodide(in) + 2 Na(+)(in)</text>
        <dbReference type="Rhea" id="RHEA:71207"/>
        <dbReference type="ChEBI" id="CHEBI:16382"/>
        <dbReference type="ChEBI" id="CHEBI:29101"/>
    </reaction>
</comment>
<dbReference type="Pfam" id="PF00474">
    <property type="entry name" value="SSF"/>
    <property type="match status" value="1"/>
</dbReference>
<dbReference type="Proteomes" id="UP001497497">
    <property type="component" value="Unassembled WGS sequence"/>
</dbReference>
<keyword evidence="6 14" id="KW-1133">Transmembrane helix</keyword>
<feature type="transmembrane region" description="Helical" evidence="14">
    <location>
        <begin position="423"/>
        <end position="450"/>
    </location>
</feature>
<keyword evidence="4" id="KW-1003">Cell membrane</keyword>
<dbReference type="EMBL" id="CAXITT010001177">
    <property type="protein sequence ID" value="CAL1548108.1"/>
    <property type="molecule type" value="Genomic_DNA"/>
</dbReference>
<evidence type="ECO:0000256" key="13">
    <source>
        <dbReference type="RuleBase" id="RU362091"/>
    </source>
</evidence>
<feature type="transmembrane region" description="Helical" evidence="14">
    <location>
        <begin position="139"/>
        <end position="159"/>
    </location>
</feature>
<protein>
    <submittedName>
        <fullName evidence="15">Uncharacterized protein</fullName>
    </submittedName>
</protein>
<keyword evidence="8" id="KW-0406">Ion transport</keyword>
<feature type="transmembrane region" description="Helical" evidence="14">
    <location>
        <begin position="457"/>
        <end position="477"/>
    </location>
</feature>
<keyword evidence="11" id="KW-0739">Sodium transport</keyword>
<organism evidence="15 16">
    <name type="scientific">Lymnaea stagnalis</name>
    <name type="common">Great pond snail</name>
    <name type="synonym">Helix stagnalis</name>
    <dbReference type="NCBI Taxonomy" id="6523"/>
    <lineage>
        <taxon>Eukaryota</taxon>
        <taxon>Metazoa</taxon>
        <taxon>Spiralia</taxon>
        <taxon>Lophotrochozoa</taxon>
        <taxon>Mollusca</taxon>
        <taxon>Gastropoda</taxon>
        <taxon>Heterobranchia</taxon>
        <taxon>Euthyneura</taxon>
        <taxon>Panpulmonata</taxon>
        <taxon>Hygrophila</taxon>
        <taxon>Lymnaeoidea</taxon>
        <taxon>Lymnaeidae</taxon>
        <taxon>Lymnaea</taxon>
    </lineage>
</organism>
<evidence type="ECO:0000256" key="4">
    <source>
        <dbReference type="ARBA" id="ARBA00022475"/>
    </source>
</evidence>
<evidence type="ECO:0000256" key="12">
    <source>
        <dbReference type="ARBA" id="ARBA00036099"/>
    </source>
</evidence>
<feature type="transmembrane region" description="Helical" evidence="14">
    <location>
        <begin position="26"/>
        <end position="46"/>
    </location>
</feature>
<dbReference type="GO" id="GO:0006814">
    <property type="term" value="P:sodium ion transport"/>
    <property type="evidence" value="ECO:0007669"/>
    <property type="project" value="UniProtKB-KW"/>
</dbReference>
<feature type="transmembrane region" description="Helical" evidence="14">
    <location>
        <begin position="252"/>
        <end position="270"/>
    </location>
</feature>
<evidence type="ECO:0000256" key="8">
    <source>
        <dbReference type="ARBA" id="ARBA00023065"/>
    </source>
</evidence>
<dbReference type="GO" id="GO:0015293">
    <property type="term" value="F:symporter activity"/>
    <property type="evidence" value="ECO:0007669"/>
    <property type="project" value="TreeGrafter"/>
</dbReference>
<dbReference type="InterPro" id="IPR038377">
    <property type="entry name" value="Na/Glc_symporter_sf"/>
</dbReference>
<dbReference type="PROSITE" id="PS00456">
    <property type="entry name" value="NA_SOLUT_SYMP_1"/>
    <property type="match status" value="1"/>
</dbReference>
<sequence length="673" mass="74201">MDGSTRTAGVLSTDTGIIPKFVPMDYVMFALTLVISCGIGIFYAVWDRNRNTTKDFLLGGQNMHPIPVACSLVVTFMSAMTLLGNPAEIYNYNSMWWWLVVPMTLAVWSTNTIFIPFFHNLKIQSVFEYLQMRFNRATSLFGCYILILQTLIYMAFLLYAPALALNAVTGVHLWGSVIGMGFVVTFYTTLGGMKAVLWTDTFQAGVIIAGLLAVLIKGSIIQGGFDKAWEIANRNDRIIFDEFNPDPKVRHSVWSMVFGGWAFWMYLYGVNQAQVQRCLSCPTVKKAQLAMWINLPGLIFIVSTCCMIGIVMYAFYADCHPISFGLVDKTDQLVPLYVMDILGDYPGLPGVFVSCVVSGSLSSLSSGLNALSAVTLRDIMQNSCPGITSISEFRTTIISKLIVFFYGVLAIGLAYVVSNLGSILQAVYIVFGILNGPLLGVFTLGMFFPWANRHGSIAGLIASLAILFWIGIGSFVYDLEQPPSRTFVTGCNFTAKPSLAPPNVTSTSPAETEYSDPFIEMYKLSYMYYTALGMLIVWVVGLAVSFITGFTQPESLDARLICPVVEETFPCLPEKVKKFFRFGIIHKGKYDREAKVDMELSIKNSVNSLRDLEKNNKNHSSSVPSVTGQINNTSLDSTPASFSLGSQDVENDSVTGCDNLGYLSENPKDMTKL</sequence>
<feature type="transmembrane region" description="Helical" evidence="14">
    <location>
        <begin position="171"/>
        <end position="190"/>
    </location>
</feature>
<dbReference type="AlphaFoldDB" id="A0AAV2IPR6"/>
<evidence type="ECO:0000256" key="2">
    <source>
        <dbReference type="ARBA" id="ARBA00006434"/>
    </source>
</evidence>
<accession>A0AAV2IPR6</accession>
<feature type="transmembrane region" description="Helical" evidence="14">
    <location>
        <begin position="66"/>
        <end position="84"/>
    </location>
</feature>
<dbReference type="NCBIfam" id="TIGR00813">
    <property type="entry name" value="sss"/>
    <property type="match status" value="1"/>
</dbReference>
<comment type="caution">
    <text evidence="15">The sequence shown here is derived from an EMBL/GenBank/DDBJ whole genome shotgun (WGS) entry which is preliminary data.</text>
</comment>
<feature type="transmembrane region" description="Helical" evidence="14">
    <location>
        <begin position="351"/>
        <end position="376"/>
    </location>
</feature>
<evidence type="ECO:0000256" key="6">
    <source>
        <dbReference type="ARBA" id="ARBA00022989"/>
    </source>
</evidence>
<keyword evidence="3" id="KW-0813">Transport</keyword>
<dbReference type="InterPro" id="IPR001734">
    <property type="entry name" value="Na/solute_symporter"/>
</dbReference>
<feature type="transmembrane region" description="Helical" evidence="14">
    <location>
        <begin position="397"/>
        <end position="417"/>
    </location>
</feature>
<keyword evidence="16" id="KW-1185">Reference proteome</keyword>
<gene>
    <name evidence="15" type="ORF">GSLYS_00021425001</name>
</gene>
<proteinExistence type="inferred from homology"/>
<evidence type="ECO:0000256" key="7">
    <source>
        <dbReference type="ARBA" id="ARBA00023053"/>
    </source>
</evidence>
<keyword evidence="5 14" id="KW-0812">Transmembrane</keyword>
<dbReference type="InterPro" id="IPR051163">
    <property type="entry name" value="Sodium:Solute_Symporter_SSF"/>
</dbReference>
<evidence type="ECO:0000256" key="10">
    <source>
        <dbReference type="ARBA" id="ARBA00023180"/>
    </source>
</evidence>
<dbReference type="InterPro" id="IPR018212">
    <property type="entry name" value="Na/solute_symporter_CS"/>
</dbReference>
<evidence type="ECO:0000256" key="1">
    <source>
        <dbReference type="ARBA" id="ARBA00004651"/>
    </source>
</evidence>
<keyword evidence="7" id="KW-0915">Sodium</keyword>
<keyword evidence="10" id="KW-0325">Glycoprotein</keyword>
<evidence type="ECO:0000256" key="3">
    <source>
        <dbReference type="ARBA" id="ARBA00022448"/>
    </source>
</evidence>
<evidence type="ECO:0000313" key="16">
    <source>
        <dbReference type="Proteomes" id="UP001497497"/>
    </source>
</evidence>
<feature type="transmembrane region" description="Helical" evidence="14">
    <location>
        <begin position="202"/>
        <end position="221"/>
    </location>
</feature>
<dbReference type="Gene3D" id="1.20.1730.10">
    <property type="entry name" value="Sodium/glucose cotransporter"/>
    <property type="match status" value="1"/>
</dbReference>
<dbReference type="CDD" id="cd11492">
    <property type="entry name" value="SLC5sbd_NIS-SMVT"/>
    <property type="match status" value="1"/>
</dbReference>
<dbReference type="GO" id="GO:0005886">
    <property type="term" value="C:plasma membrane"/>
    <property type="evidence" value="ECO:0007669"/>
    <property type="project" value="UniProtKB-SubCell"/>
</dbReference>
<dbReference type="GO" id="GO:0098660">
    <property type="term" value="P:inorganic ion transmembrane transport"/>
    <property type="evidence" value="ECO:0007669"/>
    <property type="project" value="UniProtKB-ARBA"/>
</dbReference>
<comment type="similarity">
    <text evidence="2 13">Belongs to the sodium:solute symporter (SSF) (TC 2.A.21) family.</text>
</comment>
<dbReference type="PANTHER" id="PTHR42985">
    <property type="entry name" value="SODIUM-COUPLED MONOCARBOXYLATE TRANSPORTER"/>
    <property type="match status" value="1"/>
</dbReference>